<dbReference type="InterPro" id="IPR036591">
    <property type="entry name" value="YggU-like_sf"/>
</dbReference>
<comment type="caution">
    <text evidence="3">The sequence shown here is derived from an EMBL/GenBank/DDBJ whole genome shotgun (WGS) entry which is preliminary data.</text>
</comment>
<dbReference type="EMBL" id="JAMFMB010000007">
    <property type="protein sequence ID" value="MCL6283398.1"/>
    <property type="molecule type" value="Genomic_DNA"/>
</dbReference>
<reference evidence="3" key="1">
    <citation type="submission" date="2022-05" db="EMBL/GenBank/DDBJ databases">
        <authorList>
            <person name="Park J.-S."/>
        </authorList>
    </citation>
    <scope>NUCLEOTIDE SEQUENCE</scope>
    <source>
        <strain evidence="3">2012CJ41-6</strain>
    </source>
</reference>
<dbReference type="Proteomes" id="UP001203880">
    <property type="component" value="Unassembled WGS sequence"/>
</dbReference>
<dbReference type="InterPro" id="IPR003746">
    <property type="entry name" value="DUF167"/>
</dbReference>
<dbReference type="RefSeq" id="WP_249708319.1">
    <property type="nucleotide sequence ID" value="NZ_JAMFMB010000007.1"/>
</dbReference>
<dbReference type="HAMAP" id="MF_00634">
    <property type="entry name" value="UPF0235"/>
    <property type="match status" value="1"/>
</dbReference>
<gene>
    <name evidence="3" type="ORF">M3P21_07610</name>
</gene>
<evidence type="ECO:0000313" key="3">
    <source>
        <dbReference type="EMBL" id="MCL6283398.1"/>
    </source>
</evidence>
<dbReference type="Pfam" id="PF02594">
    <property type="entry name" value="DUF167"/>
    <property type="match status" value="1"/>
</dbReference>
<accession>A0ABT0Q0T8</accession>
<sequence>MGKPKAKDLADLRGLAIPGAEINLRVTPKAARNSLVRRDGAVRVTVTDPPADGRANDAVRALLAKAMGVAPSHLTLIRGQSARDKTFRYDGG</sequence>
<comment type="similarity">
    <text evidence="1 2">Belongs to the UPF0235 family.</text>
</comment>
<dbReference type="NCBIfam" id="TIGR00251">
    <property type="entry name" value="DUF167 family protein"/>
    <property type="match status" value="1"/>
</dbReference>
<evidence type="ECO:0000256" key="1">
    <source>
        <dbReference type="ARBA" id="ARBA00010364"/>
    </source>
</evidence>
<proteinExistence type="inferred from homology"/>
<keyword evidence="4" id="KW-1185">Reference proteome</keyword>
<protein>
    <recommendedName>
        <fullName evidence="2">UPF0235 protein M3P21_07610</fullName>
    </recommendedName>
</protein>
<organism evidence="3 4">
    <name type="scientific">Ruegeria spongiae</name>
    <dbReference type="NCBI Taxonomy" id="2942209"/>
    <lineage>
        <taxon>Bacteria</taxon>
        <taxon>Pseudomonadati</taxon>
        <taxon>Pseudomonadota</taxon>
        <taxon>Alphaproteobacteria</taxon>
        <taxon>Rhodobacterales</taxon>
        <taxon>Roseobacteraceae</taxon>
        <taxon>Ruegeria</taxon>
    </lineage>
</organism>
<dbReference type="SMART" id="SM01152">
    <property type="entry name" value="DUF167"/>
    <property type="match status" value="1"/>
</dbReference>
<dbReference type="Gene3D" id="3.30.1200.10">
    <property type="entry name" value="YggU-like"/>
    <property type="match status" value="1"/>
</dbReference>
<dbReference type="SUPFAM" id="SSF69786">
    <property type="entry name" value="YggU-like"/>
    <property type="match status" value="1"/>
</dbReference>
<evidence type="ECO:0000256" key="2">
    <source>
        <dbReference type="HAMAP-Rule" id="MF_00634"/>
    </source>
</evidence>
<name>A0ABT0Q0T8_9RHOB</name>
<evidence type="ECO:0000313" key="4">
    <source>
        <dbReference type="Proteomes" id="UP001203880"/>
    </source>
</evidence>